<feature type="transmembrane region" description="Helical" evidence="13">
    <location>
        <begin position="49"/>
        <end position="67"/>
    </location>
</feature>
<evidence type="ECO:0000256" key="12">
    <source>
        <dbReference type="ARBA" id="ARBA00047912"/>
    </source>
</evidence>
<dbReference type="PANTHER" id="PTHR10110">
    <property type="entry name" value="SODIUM/HYDROGEN EXCHANGER"/>
    <property type="match status" value="1"/>
</dbReference>
<comment type="catalytic activity">
    <reaction evidence="11">
        <text>Na(+)(in) + H(+)(out) = Na(+)(out) + H(+)(in)</text>
        <dbReference type="Rhea" id="RHEA:29419"/>
        <dbReference type="ChEBI" id="CHEBI:15378"/>
        <dbReference type="ChEBI" id="CHEBI:29101"/>
    </reaction>
</comment>
<dbReference type="GO" id="GO:0098719">
    <property type="term" value="P:sodium ion import across plasma membrane"/>
    <property type="evidence" value="ECO:0000318"/>
    <property type="project" value="GO_Central"/>
</dbReference>
<dbReference type="AlphaFoldDB" id="A0A1D6IH01"/>
<evidence type="ECO:0000256" key="8">
    <source>
        <dbReference type="ARBA" id="ARBA00023065"/>
    </source>
</evidence>
<sequence>MMLMAYLSYMLAELLDLSGILTVFFCGVVMSHYTWHNVTESSRVTTKHAFATLSFISETFLFLYVGMDALDIEKWKIVGQTYSPVKSIALSNTILALVLVSRAAFVFPLSFLSNLTKKTPNGKISFRQQVIVWWAGLMRGVVSIALAYNKVNLVFGLYGLSFGLDVLLLLLPLSIPKHRTFFVVVSQNSLTLTKFIEKQTNINNLHFLILYRSCSILV</sequence>
<dbReference type="ExpressionAtlas" id="A0A1D6IH01">
    <property type="expression patterns" value="baseline and differential"/>
</dbReference>
<keyword evidence="7" id="KW-0915">Sodium</keyword>
<dbReference type="GO" id="GO:0015386">
    <property type="term" value="F:potassium:proton antiporter activity"/>
    <property type="evidence" value="ECO:0000318"/>
    <property type="project" value="GO_Central"/>
</dbReference>
<accession>A0A1D6IH01</accession>
<feature type="domain" description="Cation/H+ exchanger transmembrane" evidence="14">
    <location>
        <begin position="2"/>
        <end position="148"/>
    </location>
</feature>
<dbReference type="EnsemblPlants" id="Zm00001eb324800_T001">
    <property type="protein sequence ID" value="Zm00001eb324800_P001"/>
    <property type="gene ID" value="Zm00001eb324800"/>
</dbReference>
<reference evidence="16" key="2">
    <citation type="submission" date="2019-07" db="EMBL/GenBank/DDBJ databases">
        <authorList>
            <person name="Seetharam A."/>
            <person name="Woodhouse M."/>
            <person name="Cannon E."/>
        </authorList>
    </citation>
    <scope>NUCLEOTIDE SEQUENCE [LARGE SCALE GENOMIC DNA]</scope>
    <source>
        <strain evidence="16">cv. B73</strain>
    </source>
</reference>
<dbReference type="Gramene" id="Zm00001eb324800_T001">
    <property type="protein sequence ID" value="Zm00001eb324800_P001"/>
    <property type="gene ID" value="Zm00001eb324800"/>
</dbReference>
<evidence type="ECO:0000256" key="11">
    <source>
        <dbReference type="ARBA" id="ARBA00047524"/>
    </source>
</evidence>
<protein>
    <submittedName>
        <fullName evidence="15">Sodium/hydrogen exchanger 2</fullName>
    </submittedName>
</protein>
<evidence type="ECO:0000256" key="9">
    <source>
        <dbReference type="ARBA" id="ARBA00023136"/>
    </source>
</evidence>
<keyword evidence="4 13" id="KW-0812">Transmembrane</keyword>
<dbReference type="InterPro" id="IPR018422">
    <property type="entry name" value="Cation/H_exchanger_CPA1"/>
</dbReference>
<organism evidence="15">
    <name type="scientific">Zea mays</name>
    <name type="common">Maize</name>
    <dbReference type="NCBI Taxonomy" id="4577"/>
    <lineage>
        <taxon>Eukaryota</taxon>
        <taxon>Viridiplantae</taxon>
        <taxon>Streptophyta</taxon>
        <taxon>Embryophyta</taxon>
        <taxon>Tracheophyta</taxon>
        <taxon>Spermatophyta</taxon>
        <taxon>Magnoliopsida</taxon>
        <taxon>Liliopsida</taxon>
        <taxon>Poales</taxon>
        <taxon>Poaceae</taxon>
        <taxon>PACMAD clade</taxon>
        <taxon>Panicoideae</taxon>
        <taxon>Andropogonodae</taxon>
        <taxon>Andropogoneae</taxon>
        <taxon>Tripsacinae</taxon>
        <taxon>Zea</taxon>
    </lineage>
</organism>
<feature type="transmembrane region" description="Helical" evidence="13">
    <location>
        <begin position="130"/>
        <end position="148"/>
    </location>
</feature>
<keyword evidence="8" id="KW-0406">Ion transport</keyword>
<evidence type="ECO:0000256" key="7">
    <source>
        <dbReference type="ARBA" id="ARBA00023053"/>
    </source>
</evidence>
<keyword evidence="9 13" id="KW-0472">Membrane</keyword>
<evidence type="ECO:0000259" key="14">
    <source>
        <dbReference type="Pfam" id="PF00999"/>
    </source>
</evidence>
<dbReference type="Pfam" id="PF00999">
    <property type="entry name" value="Na_H_Exchanger"/>
    <property type="match status" value="1"/>
</dbReference>
<dbReference type="PANTHER" id="PTHR10110:SF154">
    <property type="entry name" value="SODIUM_HYDROGEN EXCHANGER"/>
    <property type="match status" value="1"/>
</dbReference>
<evidence type="ECO:0000256" key="2">
    <source>
        <dbReference type="ARBA" id="ARBA00022448"/>
    </source>
</evidence>
<feature type="transmembrane region" description="Helical" evidence="13">
    <location>
        <begin position="154"/>
        <end position="173"/>
    </location>
</feature>
<evidence type="ECO:0000256" key="1">
    <source>
        <dbReference type="ARBA" id="ARBA00004141"/>
    </source>
</evidence>
<keyword evidence="3" id="KW-0633">Potassium transport</keyword>
<dbReference type="EMBL" id="CM007650">
    <property type="protein sequence ID" value="ONM58782.1"/>
    <property type="molecule type" value="Genomic_DNA"/>
</dbReference>
<dbReference type="GO" id="GO:0015385">
    <property type="term" value="F:sodium:proton antiporter activity"/>
    <property type="evidence" value="ECO:0000318"/>
    <property type="project" value="GO_Central"/>
</dbReference>
<evidence type="ECO:0000256" key="6">
    <source>
        <dbReference type="ARBA" id="ARBA00022989"/>
    </source>
</evidence>
<evidence type="ECO:0000256" key="10">
    <source>
        <dbReference type="ARBA" id="ARBA00023201"/>
    </source>
</evidence>
<reference evidence="15 17" key="1">
    <citation type="submission" date="2015-12" db="EMBL/GenBank/DDBJ databases">
        <title>Update maize B73 reference genome by single molecule sequencing technologies.</title>
        <authorList>
            <consortium name="Maize Genome Sequencing Project"/>
            <person name="Ware D."/>
        </authorList>
    </citation>
    <scope>NUCLEOTIDE SEQUENCE [LARGE SCALE GENOMIC DNA]</scope>
    <source>
        <strain evidence="17">cv. B73</strain>
        <tissue evidence="15">Seedling</tissue>
    </source>
</reference>
<feature type="transmembrane region" description="Helical" evidence="13">
    <location>
        <begin position="87"/>
        <end position="109"/>
    </location>
</feature>
<comment type="subcellular location">
    <subcellularLocation>
        <location evidence="1">Membrane</location>
        <topology evidence="1">Multi-pass membrane protein</topology>
    </subcellularLocation>
</comment>
<gene>
    <name evidence="15" type="ORF">ZEAMMB73_Zm00001d021844</name>
</gene>
<keyword evidence="6 13" id="KW-1133">Transmembrane helix</keyword>
<dbReference type="GO" id="GO:0051453">
    <property type="term" value="P:regulation of intracellular pH"/>
    <property type="evidence" value="ECO:0000318"/>
    <property type="project" value="GO_Central"/>
</dbReference>
<evidence type="ECO:0000256" key="5">
    <source>
        <dbReference type="ARBA" id="ARBA00022958"/>
    </source>
</evidence>
<keyword evidence="17" id="KW-1185">Reference proteome</keyword>
<evidence type="ECO:0000256" key="4">
    <source>
        <dbReference type="ARBA" id="ARBA00022692"/>
    </source>
</evidence>
<evidence type="ECO:0000313" key="17">
    <source>
        <dbReference type="Proteomes" id="UP000007305"/>
    </source>
</evidence>
<keyword evidence="5" id="KW-0630">Potassium</keyword>
<dbReference type="GO" id="GO:0005886">
    <property type="term" value="C:plasma membrane"/>
    <property type="evidence" value="ECO:0000318"/>
    <property type="project" value="GO_Central"/>
</dbReference>
<proteinExistence type="predicted"/>
<evidence type="ECO:0000256" key="13">
    <source>
        <dbReference type="SAM" id="Phobius"/>
    </source>
</evidence>
<name>A0A1D6IH01_MAIZE</name>
<dbReference type="Proteomes" id="UP000007305">
    <property type="component" value="Chromosome 7"/>
</dbReference>
<dbReference type="InterPro" id="IPR006153">
    <property type="entry name" value="Cation/H_exchanger_TM"/>
</dbReference>
<dbReference type="GO" id="GO:0071805">
    <property type="term" value="P:potassium ion transmembrane transport"/>
    <property type="evidence" value="ECO:0000318"/>
    <property type="project" value="GO_Central"/>
</dbReference>
<feature type="transmembrane region" description="Helical" evidence="13">
    <location>
        <begin position="6"/>
        <end position="29"/>
    </location>
</feature>
<evidence type="ECO:0000256" key="3">
    <source>
        <dbReference type="ARBA" id="ARBA00022538"/>
    </source>
</evidence>
<keyword evidence="10" id="KW-0739">Sodium transport</keyword>
<comment type="catalytic activity">
    <reaction evidence="12">
        <text>K(+)(in) + H(+)(out) = K(+)(out) + H(+)(in)</text>
        <dbReference type="Rhea" id="RHEA:29467"/>
        <dbReference type="ChEBI" id="CHEBI:15378"/>
        <dbReference type="ChEBI" id="CHEBI:29103"/>
    </reaction>
</comment>
<keyword evidence="2" id="KW-0813">Transport</keyword>
<reference evidence="16" key="3">
    <citation type="submission" date="2021-05" db="UniProtKB">
        <authorList>
            <consortium name="EnsemblPlants"/>
        </authorList>
    </citation>
    <scope>IDENTIFICATION</scope>
    <source>
        <strain evidence="16">cv. B73</strain>
    </source>
</reference>
<evidence type="ECO:0000313" key="15">
    <source>
        <dbReference type="EMBL" id="ONM58782.1"/>
    </source>
</evidence>
<evidence type="ECO:0000313" key="16">
    <source>
        <dbReference type="EnsemblPlants" id="Zm00001eb324800_P001"/>
    </source>
</evidence>